<dbReference type="PANTHER" id="PTHR36223">
    <property type="entry name" value="BETA-LACTAMASE-TYPE TRANSPEPTIDASE FOLD DOMAIN CONTAINING PROTEIN"/>
    <property type="match status" value="1"/>
</dbReference>
<dbReference type="EMBL" id="ML179359">
    <property type="protein sequence ID" value="THU89689.1"/>
    <property type="molecule type" value="Genomic_DNA"/>
</dbReference>
<feature type="domain" description="DUF7918" evidence="2">
    <location>
        <begin position="7"/>
        <end position="207"/>
    </location>
</feature>
<gene>
    <name evidence="3" type="ORF">K435DRAFT_282916</name>
</gene>
<dbReference type="OrthoDB" id="3364132at2759"/>
<reference evidence="3 4" key="1">
    <citation type="journal article" date="2019" name="Nat. Ecol. Evol.">
        <title>Megaphylogeny resolves global patterns of mushroom evolution.</title>
        <authorList>
            <person name="Varga T."/>
            <person name="Krizsan K."/>
            <person name="Foldi C."/>
            <person name="Dima B."/>
            <person name="Sanchez-Garcia M."/>
            <person name="Sanchez-Ramirez S."/>
            <person name="Szollosi G.J."/>
            <person name="Szarkandi J.G."/>
            <person name="Papp V."/>
            <person name="Albert L."/>
            <person name="Andreopoulos W."/>
            <person name="Angelini C."/>
            <person name="Antonin V."/>
            <person name="Barry K.W."/>
            <person name="Bougher N.L."/>
            <person name="Buchanan P."/>
            <person name="Buyck B."/>
            <person name="Bense V."/>
            <person name="Catcheside P."/>
            <person name="Chovatia M."/>
            <person name="Cooper J."/>
            <person name="Damon W."/>
            <person name="Desjardin D."/>
            <person name="Finy P."/>
            <person name="Geml J."/>
            <person name="Haridas S."/>
            <person name="Hughes K."/>
            <person name="Justo A."/>
            <person name="Karasinski D."/>
            <person name="Kautmanova I."/>
            <person name="Kiss B."/>
            <person name="Kocsube S."/>
            <person name="Kotiranta H."/>
            <person name="LaButti K.M."/>
            <person name="Lechner B.E."/>
            <person name="Liimatainen K."/>
            <person name="Lipzen A."/>
            <person name="Lukacs Z."/>
            <person name="Mihaltcheva S."/>
            <person name="Morgado L.N."/>
            <person name="Niskanen T."/>
            <person name="Noordeloos M.E."/>
            <person name="Ohm R.A."/>
            <person name="Ortiz-Santana B."/>
            <person name="Ovrebo C."/>
            <person name="Racz N."/>
            <person name="Riley R."/>
            <person name="Savchenko A."/>
            <person name="Shiryaev A."/>
            <person name="Soop K."/>
            <person name="Spirin V."/>
            <person name="Szebenyi C."/>
            <person name="Tomsovsky M."/>
            <person name="Tulloss R.E."/>
            <person name="Uehling J."/>
            <person name="Grigoriev I.V."/>
            <person name="Vagvolgyi C."/>
            <person name="Papp T."/>
            <person name="Martin F.M."/>
            <person name="Miettinen O."/>
            <person name="Hibbett D.S."/>
            <person name="Nagy L.G."/>
        </authorList>
    </citation>
    <scope>NUCLEOTIDE SEQUENCE [LARGE SCALE GENOMIC DNA]</scope>
    <source>
        <strain evidence="3 4">CBS 962.96</strain>
    </source>
</reference>
<keyword evidence="4" id="KW-1185">Reference proteome</keyword>
<accession>A0A4S8LKF9</accession>
<feature type="region of interest" description="Disordered" evidence="1">
    <location>
        <begin position="231"/>
        <end position="251"/>
    </location>
</feature>
<name>A0A4S8LKF9_DENBC</name>
<organism evidence="3 4">
    <name type="scientific">Dendrothele bispora (strain CBS 962.96)</name>
    <dbReference type="NCBI Taxonomy" id="1314807"/>
    <lineage>
        <taxon>Eukaryota</taxon>
        <taxon>Fungi</taxon>
        <taxon>Dikarya</taxon>
        <taxon>Basidiomycota</taxon>
        <taxon>Agaricomycotina</taxon>
        <taxon>Agaricomycetes</taxon>
        <taxon>Agaricomycetidae</taxon>
        <taxon>Agaricales</taxon>
        <taxon>Agaricales incertae sedis</taxon>
        <taxon>Dendrothele</taxon>
    </lineage>
</organism>
<proteinExistence type="predicted"/>
<dbReference type="PANTHER" id="PTHR36223:SF1">
    <property type="entry name" value="TRANSCRIPTION ELONGATION FACTOR EAF N-TERMINAL DOMAIN-CONTAINING PROTEIN"/>
    <property type="match status" value="1"/>
</dbReference>
<dbReference type="Proteomes" id="UP000297245">
    <property type="component" value="Unassembled WGS sequence"/>
</dbReference>
<dbReference type="AlphaFoldDB" id="A0A4S8LKF9"/>
<dbReference type="InterPro" id="IPR057678">
    <property type="entry name" value="DUF7918"/>
</dbReference>
<dbReference type="Pfam" id="PF25534">
    <property type="entry name" value="DUF7918"/>
    <property type="match status" value="1"/>
</dbReference>
<feature type="compositionally biased region" description="Basic and acidic residues" evidence="1">
    <location>
        <begin position="231"/>
        <end position="243"/>
    </location>
</feature>
<evidence type="ECO:0000313" key="4">
    <source>
        <dbReference type="Proteomes" id="UP000297245"/>
    </source>
</evidence>
<protein>
    <recommendedName>
        <fullName evidence="2">DUF7918 domain-containing protein</fullName>
    </recommendedName>
</protein>
<evidence type="ECO:0000256" key="1">
    <source>
        <dbReference type="SAM" id="MobiDB-lite"/>
    </source>
</evidence>
<evidence type="ECO:0000259" key="2">
    <source>
        <dbReference type="Pfam" id="PF25534"/>
    </source>
</evidence>
<sequence>MLLNGFQAWITIEGEVVQEYGQEIFATENQATCWIPSELGKEFQVHWKDHSYSVPTTGRVGVDGTLHGGKLIYEGSAPRFTTRKRGFRESSTRLFPFVFSKLGSTDDDSYLDNIKGLGEISLTIWRVRLIEKLETYKQPRSSPVEKNVVHETMKKGIDHRAGLSSSYIYRPGIPQIAVEPYGEPVVQFCFRYRPLDVLQAKSIMPRTIQLSDNGTNLLTGGLAQIKQQVEDRGMDPQIEDKSKANTSGTETDAWVKQNTSVCVKAEEIKQEIGIKVEQGD</sequence>
<evidence type="ECO:0000313" key="3">
    <source>
        <dbReference type="EMBL" id="THU89689.1"/>
    </source>
</evidence>